<sequence length="148" mass="16726">MLARESEQHVLSSHFTYSPQTDAQSGSVRANTSAVASMSDGPLYQYLSLGGYIYLSAYLFISELEEISPCHLLASYSTELYFLDLFFITCCEFDSQIGVQYVQRSFSNKLVTHSGNGYANWFYEHRHIRLASGIGDKFLLNNDILSTF</sequence>
<protein>
    <submittedName>
        <fullName evidence="1">Uncharacterized protein</fullName>
    </submittedName>
</protein>
<proteinExistence type="predicted"/>
<reference evidence="2" key="2">
    <citation type="journal article" date="2016" name="Sci. Rep.">
        <title>Dictyocaulus viviparus genome, variome and transcriptome elucidate lungworm biology and support future intervention.</title>
        <authorList>
            <person name="McNulty S.N."/>
            <person name="Strube C."/>
            <person name="Rosa B.A."/>
            <person name="Martin J.C."/>
            <person name="Tyagi R."/>
            <person name="Choi Y.J."/>
            <person name="Wang Q."/>
            <person name="Hallsworth Pepin K."/>
            <person name="Zhang X."/>
            <person name="Ozersky P."/>
            <person name="Wilson R.K."/>
            <person name="Sternberg P.W."/>
            <person name="Gasser R.B."/>
            <person name="Mitreva M."/>
        </authorList>
    </citation>
    <scope>NUCLEOTIDE SEQUENCE [LARGE SCALE GENOMIC DNA]</scope>
    <source>
        <strain evidence="2">HannoverDv2000</strain>
    </source>
</reference>
<organism evidence="1 2">
    <name type="scientific">Dictyocaulus viviparus</name>
    <name type="common">Bovine lungworm</name>
    <dbReference type="NCBI Taxonomy" id="29172"/>
    <lineage>
        <taxon>Eukaryota</taxon>
        <taxon>Metazoa</taxon>
        <taxon>Ecdysozoa</taxon>
        <taxon>Nematoda</taxon>
        <taxon>Chromadorea</taxon>
        <taxon>Rhabditida</taxon>
        <taxon>Rhabditina</taxon>
        <taxon>Rhabditomorpha</taxon>
        <taxon>Strongyloidea</taxon>
        <taxon>Metastrongylidae</taxon>
        <taxon>Dictyocaulus</taxon>
    </lineage>
</organism>
<keyword evidence="2" id="KW-1185">Reference proteome</keyword>
<dbReference type="Proteomes" id="UP000053766">
    <property type="component" value="Unassembled WGS sequence"/>
</dbReference>
<name>A0A0D8Y2P3_DICVI</name>
<dbReference type="AlphaFoldDB" id="A0A0D8Y2P3"/>
<reference evidence="1 2" key="1">
    <citation type="submission" date="2013-11" db="EMBL/GenBank/DDBJ databases">
        <title>Draft genome of the bovine lungworm Dictyocaulus viviparus.</title>
        <authorList>
            <person name="Mitreva M."/>
        </authorList>
    </citation>
    <scope>NUCLEOTIDE SEQUENCE [LARGE SCALE GENOMIC DNA]</scope>
    <source>
        <strain evidence="1 2">HannoverDv2000</strain>
    </source>
</reference>
<gene>
    <name evidence="1" type="ORF">DICVIV_02833</name>
</gene>
<dbReference type="EMBL" id="KN716193">
    <property type="protein sequence ID" value="KJH50975.1"/>
    <property type="molecule type" value="Genomic_DNA"/>
</dbReference>
<accession>A0A0D8Y2P3</accession>
<evidence type="ECO:0000313" key="1">
    <source>
        <dbReference type="EMBL" id="KJH50975.1"/>
    </source>
</evidence>
<evidence type="ECO:0000313" key="2">
    <source>
        <dbReference type="Proteomes" id="UP000053766"/>
    </source>
</evidence>